<reference evidence="3" key="1">
    <citation type="submission" date="2025-08" db="UniProtKB">
        <authorList>
            <consortium name="Ensembl"/>
        </authorList>
    </citation>
    <scope>IDENTIFICATION</scope>
</reference>
<dbReference type="PANTHER" id="PTHR24369:SF213">
    <property type="entry name" value="INSULIN LIKE GROWTH FACTOR BINDING PROTEIN ACID LABILE SUBUNIT"/>
    <property type="match status" value="1"/>
</dbReference>
<keyword evidence="1" id="KW-0433">Leucine-rich repeat</keyword>
<sequence length="342" mass="38186">GSSLVLSQCVRFSLSTHQQLYTNVISRQLIKKDGSFRGAAGLKHLDLSGNQLVTIPLRFLDLYRNRLTELPPDVFRSLNNLSDLQLDGNQISTLPLEVFNLQLAHNALTLLPEGLFHKLQALKELHLQYNRIAFLHQSVFDGLSKVTRVNLSNNRISSLHSDQFRELSRLKDLKLDRNQLVKLPSNLFTLSLIYLSDNMWNCTSVDIFYLCNWVKVNTEKLNDKPVCYFRSESKSPLFLLDHCAAAARCPPSFPLQLLSVLTPSLITSADLAGERPLAAVRLQVDLQVAGRLEALPTDPAAVRSLQRVLLLVFPQLRDGAQALVAVHTAARDGHGVRLGVLA</sequence>
<dbReference type="InterPro" id="IPR032675">
    <property type="entry name" value="LRR_dom_sf"/>
</dbReference>
<dbReference type="Pfam" id="PF13855">
    <property type="entry name" value="LRR_8"/>
    <property type="match status" value="2"/>
</dbReference>
<dbReference type="Pfam" id="PF00560">
    <property type="entry name" value="LRR_1"/>
    <property type="match status" value="1"/>
</dbReference>
<proteinExistence type="predicted"/>
<name>A0A3B5LTY5_9TELE</name>
<evidence type="ECO:0000256" key="2">
    <source>
        <dbReference type="ARBA" id="ARBA00022737"/>
    </source>
</evidence>
<keyword evidence="2" id="KW-0677">Repeat</keyword>
<dbReference type="SMART" id="SM00369">
    <property type="entry name" value="LRR_TYP"/>
    <property type="match status" value="5"/>
</dbReference>
<keyword evidence="4" id="KW-1185">Reference proteome</keyword>
<dbReference type="InterPro" id="IPR001611">
    <property type="entry name" value="Leu-rich_rpt"/>
</dbReference>
<evidence type="ECO:0000256" key="1">
    <source>
        <dbReference type="ARBA" id="ARBA00022614"/>
    </source>
</evidence>
<dbReference type="InterPro" id="IPR050541">
    <property type="entry name" value="LRR_TM_domain-containing"/>
</dbReference>
<dbReference type="GeneTree" id="ENSGT00940000162953"/>
<dbReference type="AlphaFoldDB" id="A0A3B5LTY5"/>
<dbReference type="SUPFAM" id="SSF52058">
    <property type="entry name" value="L domain-like"/>
    <property type="match status" value="1"/>
</dbReference>
<dbReference type="Proteomes" id="UP000261380">
    <property type="component" value="Unplaced"/>
</dbReference>
<reference evidence="3" key="2">
    <citation type="submission" date="2025-09" db="UniProtKB">
        <authorList>
            <consortium name="Ensembl"/>
        </authorList>
    </citation>
    <scope>IDENTIFICATION</scope>
</reference>
<accession>A0A3B5LTY5</accession>
<dbReference type="PANTHER" id="PTHR24369">
    <property type="entry name" value="ANTIGEN BSP, PUTATIVE-RELATED"/>
    <property type="match status" value="1"/>
</dbReference>
<dbReference type="Ensembl" id="ENSXCOT00000012936.1">
    <property type="protein sequence ID" value="ENSXCOP00000012781.1"/>
    <property type="gene ID" value="ENSXCOG00000009659.1"/>
</dbReference>
<organism evidence="3 4">
    <name type="scientific">Xiphophorus couchianus</name>
    <name type="common">Monterrey platyfish</name>
    <dbReference type="NCBI Taxonomy" id="32473"/>
    <lineage>
        <taxon>Eukaryota</taxon>
        <taxon>Metazoa</taxon>
        <taxon>Chordata</taxon>
        <taxon>Craniata</taxon>
        <taxon>Vertebrata</taxon>
        <taxon>Euteleostomi</taxon>
        <taxon>Actinopterygii</taxon>
        <taxon>Neopterygii</taxon>
        <taxon>Teleostei</taxon>
        <taxon>Neoteleostei</taxon>
        <taxon>Acanthomorphata</taxon>
        <taxon>Ovalentaria</taxon>
        <taxon>Atherinomorphae</taxon>
        <taxon>Cyprinodontiformes</taxon>
        <taxon>Poeciliidae</taxon>
        <taxon>Poeciliinae</taxon>
        <taxon>Xiphophorus</taxon>
    </lineage>
</organism>
<evidence type="ECO:0000313" key="3">
    <source>
        <dbReference type="Ensembl" id="ENSXCOP00000012781.1"/>
    </source>
</evidence>
<dbReference type="InterPro" id="IPR003591">
    <property type="entry name" value="Leu-rich_rpt_typical-subtyp"/>
</dbReference>
<dbReference type="STRING" id="32473.ENSXCOP00000012781"/>
<dbReference type="PROSITE" id="PS51450">
    <property type="entry name" value="LRR"/>
    <property type="match status" value="1"/>
</dbReference>
<dbReference type="Gene3D" id="3.80.10.10">
    <property type="entry name" value="Ribonuclease Inhibitor"/>
    <property type="match status" value="2"/>
</dbReference>
<dbReference type="GO" id="GO:0005886">
    <property type="term" value="C:plasma membrane"/>
    <property type="evidence" value="ECO:0007669"/>
    <property type="project" value="TreeGrafter"/>
</dbReference>
<protein>
    <submittedName>
        <fullName evidence="3">Uncharacterized protein</fullName>
    </submittedName>
</protein>
<evidence type="ECO:0000313" key="4">
    <source>
        <dbReference type="Proteomes" id="UP000261380"/>
    </source>
</evidence>